<organism evidence="2 3">
    <name type="scientific">Candidatus Kaiserbacteria bacterium RIFOXYD1_FULL_47_14</name>
    <dbReference type="NCBI Taxonomy" id="1798533"/>
    <lineage>
        <taxon>Bacteria</taxon>
        <taxon>Candidatus Kaiseribacteriota</taxon>
    </lineage>
</organism>
<dbReference type="Proteomes" id="UP000176867">
    <property type="component" value="Unassembled WGS sequence"/>
</dbReference>
<dbReference type="EMBL" id="MFMU01000009">
    <property type="protein sequence ID" value="OGG93363.1"/>
    <property type="molecule type" value="Genomic_DNA"/>
</dbReference>
<evidence type="ECO:0000256" key="1">
    <source>
        <dbReference type="SAM" id="Phobius"/>
    </source>
</evidence>
<keyword evidence="1" id="KW-0472">Membrane</keyword>
<keyword evidence="1" id="KW-0812">Transmembrane</keyword>
<accession>A0A1F6G5H5</accession>
<keyword evidence="1" id="KW-1133">Transmembrane helix</keyword>
<protein>
    <submittedName>
        <fullName evidence="2">Uncharacterized protein</fullName>
    </submittedName>
</protein>
<dbReference type="AlphaFoldDB" id="A0A1F6G5H5"/>
<evidence type="ECO:0000313" key="2">
    <source>
        <dbReference type="EMBL" id="OGG93363.1"/>
    </source>
</evidence>
<dbReference type="STRING" id="1798533.A2609_01585"/>
<evidence type="ECO:0000313" key="3">
    <source>
        <dbReference type="Proteomes" id="UP000176867"/>
    </source>
</evidence>
<comment type="caution">
    <text evidence="2">The sequence shown here is derived from an EMBL/GenBank/DDBJ whole genome shotgun (WGS) entry which is preliminary data.</text>
</comment>
<sequence length="134" mass="15773">MEYLVFIFIALGLFIGFLVLSEYEMRRSVRLFARERARLDERIARIEFIIEHVDFGAFLREEVHHFSHLIAREVAHLSLQTVRAVERLLTRLVRHLHTQRAIDQTPRENAREFVKTLSDFKGRLGATHPKIPGI</sequence>
<proteinExistence type="predicted"/>
<reference evidence="2 3" key="1">
    <citation type="journal article" date="2016" name="Nat. Commun.">
        <title>Thousands of microbial genomes shed light on interconnected biogeochemical processes in an aquifer system.</title>
        <authorList>
            <person name="Anantharaman K."/>
            <person name="Brown C.T."/>
            <person name="Hug L.A."/>
            <person name="Sharon I."/>
            <person name="Castelle C.J."/>
            <person name="Probst A.J."/>
            <person name="Thomas B.C."/>
            <person name="Singh A."/>
            <person name="Wilkins M.J."/>
            <person name="Karaoz U."/>
            <person name="Brodie E.L."/>
            <person name="Williams K.H."/>
            <person name="Hubbard S.S."/>
            <person name="Banfield J.F."/>
        </authorList>
    </citation>
    <scope>NUCLEOTIDE SEQUENCE [LARGE SCALE GENOMIC DNA]</scope>
</reference>
<feature type="transmembrane region" description="Helical" evidence="1">
    <location>
        <begin position="6"/>
        <end position="23"/>
    </location>
</feature>
<name>A0A1F6G5H5_9BACT</name>
<gene>
    <name evidence="2" type="ORF">A2609_01585</name>
</gene>